<dbReference type="Proteomes" id="UP001209540">
    <property type="component" value="Unassembled WGS sequence"/>
</dbReference>
<evidence type="ECO:0000256" key="3">
    <source>
        <dbReference type="ARBA" id="ARBA00023163"/>
    </source>
</evidence>
<organism evidence="6 7">
    <name type="scientific">Phascolomyces articulosus</name>
    <dbReference type="NCBI Taxonomy" id="60185"/>
    <lineage>
        <taxon>Eukaryota</taxon>
        <taxon>Fungi</taxon>
        <taxon>Fungi incertae sedis</taxon>
        <taxon>Mucoromycota</taxon>
        <taxon>Mucoromycotina</taxon>
        <taxon>Mucoromycetes</taxon>
        <taxon>Mucorales</taxon>
        <taxon>Lichtheimiaceae</taxon>
        <taxon>Phascolomyces</taxon>
    </lineage>
</organism>
<proteinExistence type="predicted"/>
<sequence length="305" mass="35306">MSHLDRSVQQQPPLNLAGQTCTRLPASFELIIRQQPVRSRMCGVGERVDRRPIDPPPIVQLKLEGQGSDETLQNISPYIFLVAVLVSANEEEEDQVSPPRIDFHSRLTIGRTVSSLYLLRDLNDSEGAFFVFSDISVRVDGHYRLRMCLFELVDSCVHYRRDILTDPFTVYSAKKFPGMHLSCRLARHFAQQGLKIRIRKESRKRGSGSRRHSREQDDDDDAAAAMIEWSLLQYRMIKKKSCFHLLHIMILKFWMKDDHFLPRQQILILIWFNNSNLCRAVAVLAVISIDVYPMLNLHPVEKCYV</sequence>
<dbReference type="Gene3D" id="2.60.40.3960">
    <property type="entry name" value="Velvet domain"/>
    <property type="match status" value="1"/>
</dbReference>
<protein>
    <submittedName>
        <fullName evidence="6">Velvet factor-domain-containing protein</fullName>
    </submittedName>
</protein>
<accession>A0AAD5JXT0</accession>
<keyword evidence="3" id="KW-0804">Transcription</keyword>
<comment type="caution">
    <text evidence="6">The sequence shown here is derived from an EMBL/GenBank/DDBJ whole genome shotgun (WGS) entry which is preliminary data.</text>
</comment>
<dbReference type="AlphaFoldDB" id="A0AAD5JXT0"/>
<dbReference type="Pfam" id="PF11754">
    <property type="entry name" value="Velvet"/>
    <property type="match status" value="2"/>
</dbReference>
<feature type="domain" description="Velvet" evidence="5">
    <location>
        <begin position="23"/>
        <end position="199"/>
    </location>
</feature>
<evidence type="ECO:0000259" key="5">
    <source>
        <dbReference type="PROSITE" id="PS51821"/>
    </source>
</evidence>
<reference evidence="6" key="2">
    <citation type="submission" date="2023-02" db="EMBL/GenBank/DDBJ databases">
        <authorList>
            <consortium name="DOE Joint Genome Institute"/>
            <person name="Mondo S.J."/>
            <person name="Chang Y."/>
            <person name="Wang Y."/>
            <person name="Ahrendt S."/>
            <person name="Andreopoulos W."/>
            <person name="Barry K."/>
            <person name="Beard J."/>
            <person name="Benny G.L."/>
            <person name="Blankenship S."/>
            <person name="Bonito G."/>
            <person name="Cuomo C."/>
            <person name="Desiro A."/>
            <person name="Gervers K.A."/>
            <person name="Hundley H."/>
            <person name="Kuo A."/>
            <person name="LaButti K."/>
            <person name="Lang B.F."/>
            <person name="Lipzen A."/>
            <person name="O'Donnell K."/>
            <person name="Pangilinan J."/>
            <person name="Reynolds N."/>
            <person name="Sandor L."/>
            <person name="Smith M.W."/>
            <person name="Tsang A."/>
            <person name="Grigoriev I.V."/>
            <person name="Stajich J.E."/>
            <person name="Spatafora J.W."/>
        </authorList>
    </citation>
    <scope>NUCLEOTIDE SEQUENCE</scope>
    <source>
        <strain evidence="6">RSA 2281</strain>
    </source>
</reference>
<dbReference type="GO" id="GO:0005634">
    <property type="term" value="C:nucleus"/>
    <property type="evidence" value="ECO:0007669"/>
    <property type="project" value="UniProtKB-SubCell"/>
</dbReference>
<evidence type="ECO:0000256" key="1">
    <source>
        <dbReference type="ARBA" id="ARBA00004123"/>
    </source>
</evidence>
<dbReference type="PANTHER" id="PTHR33572:SF18">
    <property type="entry name" value="SPORE DEVELOPMENT REGULATOR VOSA"/>
    <property type="match status" value="1"/>
</dbReference>
<keyword evidence="7" id="KW-1185">Reference proteome</keyword>
<gene>
    <name evidence="6" type="ORF">BDA99DRAFT_95208</name>
</gene>
<evidence type="ECO:0000256" key="2">
    <source>
        <dbReference type="ARBA" id="ARBA00023015"/>
    </source>
</evidence>
<dbReference type="InterPro" id="IPR021740">
    <property type="entry name" value="Velvet"/>
</dbReference>
<reference evidence="6" key="1">
    <citation type="journal article" date="2022" name="IScience">
        <title>Evolution of zygomycete secretomes and the origins of terrestrial fungal ecologies.</title>
        <authorList>
            <person name="Chang Y."/>
            <person name="Wang Y."/>
            <person name="Mondo S."/>
            <person name="Ahrendt S."/>
            <person name="Andreopoulos W."/>
            <person name="Barry K."/>
            <person name="Beard J."/>
            <person name="Benny G.L."/>
            <person name="Blankenship S."/>
            <person name="Bonito G."/>
            <person name="Cuomo C."/>
            <person name="Desiro A."/>
            <person name="Gervers K.A."/>
            <person name="Hundley H."/>
            <person name="Kuo A."/>
            <person name="LaButti K."/>
            <person name="Lang B.F."/>
            <person name="Lipzen A."/>
            <person name="O'Donnell K."/>
            <person name="Pangilinan J."/>
            <person name="Reynolds N."/>
            <person name="Sandor L."/>
            <person name="Smith M.E."/>
            <person name="Tsang A."/>
            <person name="Grigoriev I.V."/>
            <person name="Stajich J.E."/>
            <person name="Spatafora J.W."/>
        </authorList>
    </citation>
    <scope>NUCLEOTIDE SEQUENCE</scope>
    <source>
        <strain evidence="6">RSA 2281</strain>
    </source>
</reference>
<dbReference type="InterPro" id="IPR038491">
    <property type="entry name" value="Velvet_dom_sf"/>
</dbReference>
<dbReference type="EMBL" id="JAIXMP010000017">
    <property type="protein sequence ID" value="KAI9259534.1"/>
    <property type="molecule type" value="Genomic_DNA"/>
</dbReference>
<evidence type="ECO:0000313" key="6">
    <source>
        <dbReference type="EMBL" id="KAI9259534.1"/>
    </source>
</evidence>
<evidence type="ECO:0000313" key="7">
    <source>
        <dbReference type="Proteomes" id="UP001209540"/>
    </source>
</evidence>
<evidence type="ECO:0000256" key="4">
    <source>
        <dbReference type="ARBA" id="ARBA00023242"/>
    </source>
</evidence>
<comment type="subcellular location">
    <subcellularLocation>
        <location evidence="1">Nucleus</location>
    </subcellularLocation>
</comment>
<keyword evidence="2" id="KW-0805">Transcription regulation</keyword>
<keyword evidence="4" id="KW-0539">Nucleus</keyword>
<name>A0AAD5JXT0_9FUNG</name>
<dbReference type="PANTHER" id="PTHR33572">
    <property type="entry name" value="SPORE DEVELOPMENT REGULATOR VOSA"/>
    <property type="match status" value="1"/>
</dbReference>
<dbReference type="PROSITE" id="PS51821">
    <property type="entry name" value="VELVET"/>
    <property type="match status" value="1"/>
</dbReference>
<dbReference type="InterPro" id="IPR037525">
    <property type="entry name" value="Velvet_dom"/>
</dbReference>